<evidence type="ECO:0000259" key="2">
    <source>
        <dbReference type="Pfam" id="PF13460"/>
    </source>
</evidence>
<comment type="caution">
    <text evidence="3">The sequence shown here is derived from an EMBL/GenBank/DDBJ whole genome shotgun (WGS) entry which is preliminary data.</text>
</comment>
<reference evidence="3 4" key="1">
    <citation type="journal article" date="2023" name="Nat. Commun.">
        <title>Origin of minicircular mitochondrial genomes in red algae.</title>
        <authorList>
            <person name="Lee Y."/>
            <person name="Cho C.H."/>
            <person name="Lee Y.M."/>
            <person name="Park S.I."/>
            <person name="Yang J.H."/>
            <person name="West J.A."/>
            <person name="Bhattacharya D."/>
            <person name="Yoon H.S."/>
        </authorList>
    </citation>
    <scope>NUCLEOTIDE SEQUENCE [LARGE SCALE GENOMIC DNA]</scope>
    <source>
        <strain evidence="3 4">CCMP1338</strain>
        <tissue evidence="3">Whole cell</tissue>
    </source>
</reference>
<evidence type="ECO:0000256" key="1">
    <source>
        <dbReference type="SAM" id="MobiDB-lite"/>
    </source>
</evidence>
<organism evidence="3 4">
    <name type="scientific">Rhodosorus marinus</name>
    <dbReference type="NCBI Taxonomy" id="101924"/>
    <lineage>
        <taxon>Eukaryota</taxon>
        <taxon>Rhodophyta</taxon>
        <taxon>Stylonematophyceae</taxon>
        <taxon>Stylonematales</taxon>
        <taxon>Stylonemataceae</taxon>
        <taxon>Rhodosorus</taxon>
    </lineage>
</organism>
<accession>A0AAV8UFI8</accession>
<protein>
    <recommendedName>
        <fullName evidence="2">NAD(P)-binding domain-containing protein</fullName>
    </recommendedName>
</protein>
<name>A0AAV8UFI8_9RHOD</name>
<proteinExistence type="predicted"/>
<dbReference type="AlphaFoldDB" id="A0AAV8UFI8"/>
<keyword evidence="4" id="KW-1185">Reference proteome</keyword>
<sequence>MRGGSGMRLFSPVRIVLRKSTSFMNSLIRYKRLLLPVQALRFSTAAGKAGGGPSGKSGAAAAEKLNGNDGGSTGKAENSEKKKEDQASPPPPPPPPPPPRSKVLVLGGNGFVGNAVCMEALSRGFEVAAMSRSGRPEREDGWISDVEWIKSDALEPDSYVNYLSPIQSIVSCIGAFGSYKYAYEINGTANIRAARAANENGVERFVFISVKQYKYIESVPPMNGYFQGKRAAEEEIQKLFPNHSTILRPGMIYGERYAGKRKIPLQLIGQPLAALTSLSPIKSLAKYPIFQLTLTQPLPVETVARNALRAAIGEETRAVLEIDDMK</sequence>
<dbReference type="SUPFAM" id="SSF51735">
    <property type="entry name" value="NAD(P)-binding Rossmann-fold domains"/>
    <property type="match status" value="1"/>
</dbReference>
<feature type="domain" description="NAD(P)-binding" evidence="2">
    <location>
        <begin position="107"/>
        <end position="259"/>
    </location>
</feature>
<dbReference type="SUPFAM" id="SSF101447">
    <property type="entry name" value="Formin homology 2 domain (FH2 domain)"/>
    <property type="match status" value="1"/>
</dbReference>
<evidence type="ECO:0000313" key="4">
    <source>
        <dbReference type="Proteomes" id="UP001157974"/>
    </source>
</evidence>
<dbReference type="Pfam" id="PF13460">
    <property type="entry name" value="NAD_binding_10"/>
    <property type="match status" value="1"/>
</dbReference>
<dbReference type="Proteomes" id="UP001157974">
    <property type="component" value="Unassembled WGS sequence"/>
</dbReference>
<dbReference type="GO" id="GO:0005739">
    <property type="term" value="C:mitochondrion"/>
    <property type="evidence" value="ECO:0007669"/>
    <property type="project" value="TreeGrafter"/>
</dbReference>
<evidence type="ECO:0000313" key="3">
    <source>
        <dbReference type="EMBL" id="KAJ8901236.1"/>
    </source>
</evidence>
<dbReference type="InterPro" id="IPR016040">
    <property type="entry name" value="NAD(P)-bd_dom"/>
</dbReference>
<feature type="compositionally biased region" description="Basic and acidic residues" evidence="1">
    <location>
        <begin position="77"/>
        <end position="86"/>
    </location>
</feature>
<dbReference type="Gene3D" id="3.40.50.720">
    <property type="entry name" value="NAD(P)-binding Rossmann-like Domain"/>
    <property type="match status" value="1"/>
</dbReference>
<dbReference type="InterPro" id="IPR051207">
    <property type="entry name" value="ComplexI_NDUFA9_subunit"/>
</dbReference>
<dbReference type="PANTHER" id="PTHR12126:SF16">
    <property type="entry name" value="MIOREX COMPLEX COMPONENT 2"/>
    <property type="match status" value="1"/>
</dbReference>
<dbReference type="PANTHER" id="PTHR12126">
    <property type="entry name" value="NADH-UBIQUINONE OXIDOREDUCTASE 39 KDA SUBUNIT-RELATED"/>
    <property type="match status" value="1"/>
</dbReference>
<dbReference type="GO" id="GO:0044877">
    <property type="term" value="F:protein-containing complex binding"/>
    <property type="evidence" value="ECO:0007669"/>
    <property type="project" value="TreeGrafter"/>
</dbReference>
<feature type="region of interest" description="Disordered" evidence="1">
    <location>
        <begin position="45"/>
        <end position="104"/>
    </location>
</feature>
<gene>
    <name evidence="3" type="ORF">NDN08_007085</name>
</gene>
<dbReference type="EMBL" id="JAMWBK010000011">
    <property type="protein sequence ID" value="KAJ8901236.1"/>
    <property type="molecule type" value="Genomic_DNA"/>
</dbReference>
<feature type="compositionally biased region" description="Pro residues" evidence="1">
    <location>
        <begin position="88"/>
        <end position="100"/>
    </location>
</feature>
<dbReference type="InterPro" id="IPR036291">
    <property type="entry name" value="NAD(P)-bd_dom_sf"/>
</dbReference>